<gene>
    <name evidence="1" type="ORF">LCGC14_0775420</name>
</gene>
<accession>A0A0F9QGX2</accession>
<dbReference type="EMBL" id="LAZR01001978">
    <property type="protein sequence ID" value="KKN36252.1"/>
    <property type="molecule type" value="Genomic_DNA"/>
</dbReference>
<evidence type="ECO:0000313" key="1">
    <source>
        <dbReference type="EMBL" id="KKN36252.1"/>
    </source>
</evidence>
<protein>
    <submittedName>
        <fullName evidence="1">Uncharacterized protein</fullName>
    </submittedName>
</protein>
<dbReference type="AlphaFoldDB" id="A0A0F9QGX2"/>
<organism evidence="1">
    <name type="scientific">marine sediment metagenome</name>
    <dbReference type="NCBI Taxonomy" id="412755"/>
    <lineage>
        <taxon>unclassified sequences</taxon>
        <taxon>metagenomes</taxon>
        <taxon>ecological metagenomes</taxon>
    </lineage>
</organism>
<proteinExistence type="predicted"/>
<reference evidence="1" key="1">
    <citation type="journal article" date="2015" name="Nature">
        <title>Complex archaea that bridge the gap between prokaryotes and eukaryotes.</title>
        <authorList>
            <person name="Spang A."/>
            <person name="Saw J.H."/>
            <person name="Jorgensen S.L."/>
            <person name="Zaremba-Niedzwiedzka K."/>
            <person name="Martijn J."/>
            <person name="Lind A.E."/>
            <person name="van Eijk R."/>
            <person name="Schleper C."/>
            <person name="Guy L."/>
            <person name="Ettema T.J."/>
        </authorList>
    </citation>
    <scope>NUCLEOTIDE SEQUENCE</scope>
</reference>
<name>A0A0F9QGX2_9ZZZZ</name>
<comment type="caution">
    <text evidence="1">The sequence shown here is derived from an EMBL/GenBank/DDBJ whole genome shotgun (WGS) entry which is preliminary data.</text>
</comment>
<sequence>MSEFLRDRGVATEIIVPIIDVDSPGLYKSGLTLTDEAYARDIDDSAGWEALALDDTFTEIGATGLYSIKPSAVEMEQDIIIIKIVDAASALGSAEDCVIIYTNLDIMKADVTGVGLSAAAIASIHDEVIEGTLTSRQAQRLFLAALVGLASGGGTTGIAYRDIADSKDRIVLTVDSNGNRSVVVLDGT</sequence>